<name>A0A3B3TXU8_9TELE</name>
<evidence type="ECO:0000256" key="4">
    <source>
        <dbReference type="ARBA" id="ARBA00022989"/>
    </source>
</evidence>
<evidence type="ECO:0000256" key="2">
    <source>
        <dbReference type="ARBA" id="ARBA00022475"/>
    </source>
</evidence>
<dbReference type="GO" id="GO:0016493">
    <property type="term" value="F:C-C chemokine receptor activity"/>
    <property type="evidence" value="ECO:0007669"/>
    <property type="project" value="TreeGrafter"/>
</dbReference>
<dbReference type="PRINTS" id="PR00237">
    <property type="entry name" value="GPCRRHODOPSN"/>
</dbReference>
<keyword evidence="4 10" id="KW-1133">Transmembrane helix</keyword>
<feature type="transmembrane region" description="Helical" evidence="10">
    <location>
        <begin position="201"/>
        <end position="226"/>
    </location>
</feature>
<evidence type="ECO:0000259" key="11">
    <source>
        <dbReference type="PROSITE" id="PS50262"/>
    </source>
</evidence>
<keyword evidence="13" id="KW-1185">Reference proteome</keyword>
<feature type="transmembrane region" description="Helical" evidence="10">
    <location>
        <begin position="287"/>
        <end position="308"/>
    </location>
</feature>
<dbReference type="GO" id="GO:0009897">
    <property type="term" value="C:external side of plasma membrane"/>
    <property type="evidence" value="ECO:0007669"/>
    <property type="project" value="TreeGrafter"/>
</dbReference>
<dbReference type="Gene3D" id="1.20.1070.10">
    <property type="entry name" value="Rhodopsin 7-helix transmembrane proteins"/>
    <property type="match status" value="1"/>
</dbReference>
<dbReference type="GO" id="GO:0019722">
    <property type="term" value="P:calcium-mediated signaling"/>
    <property type="evidence" value="ECO:0007669"/>
    <property type="project" value="TreeGrafter"/>
</dbReference>
<dbReference type="GO" id="GO:0007204">
    <property type="term" value="P:positive regulation of cytosolic calcium ion concentration"/>
    <property type="evidence" value="ECO:0007669"/>
    <property type="project" value="TreeGrafter"/>
</dbReference>
<keyword evidence="3 10" id="KW-0812">Transmembrane</keyword>
<comment type="subcellular location">
    <subcellularLocation>
        <location evidence="1">Cell membrane</location>
        <topology evidence="1">Multi-pass membrane protein</topology>
    </subcellularLocation>
</comment>
<dbReference type="Proteomes" id="UP000261500">
    <property type="component" value="Unplaced"/>
</dbReference>
<dbReference type="InterPro" id="IPR000276">
    <property type="entry name" value="GPCR_Rhodpsn"/>
</dbReference>
<evidence type="ECO:0000256" key="1">
    <source>
        <dbReference type="ARBA" id="ARBA00004651"/>
    </source>
</evidence>
<dbReference type="SUPFAM" id="SSF81321">
    <property type="entry name" value="Family A G protein-coupled receptor-like"/>
    <property type="match status" value="1"/>
</dbReference>
<evidence type="ECO:0000256" key="5">
    <source>
        <dbReference type="ARBA" id="ARBA00023040"/>
    </source>
</evidence>
<dbReference type="GO" id="GO:0019957">
    <property type="term" value="F:C-C chemokine binding"/>
    <property type="evidence" value="ECO:0007669"/>
    <property type="project" value="TreeGrafter"/>
</dbReference>
<organism evidence="12 13">
    <name type="scientific">Poecilia latipinna</name>
    <name type="common">sailfin molly</name>
    <dbReference type="NCBI Taxonomy" id="48699"/>
    <lineage>
        <taxon>Eukaryota</taxon>
        <taxon>Metazoa</taxon>
        <taxon>Chordata</taxon>
        <taxon>Craniata</taxon>
        <taxon>Vertebrata</taxon>
        <taxon>Euteleostomi</taxon>
        <taxon>Actinopterygii</taxon>
        <taxon>Neopterygii</taxon>
        <taxon>Teleostei</taxon>
        <taxon>Neoteleostei</taxon>
        <taxon>Acanthomorphata</taxon>
        <taxon>Ovalentaria</taxon>
        <taxon>Atherinomorphae</taxon>
        <taxon>Cyprinodontiformes</taxon>
        <taxon>Poeciliidae</taxon>
        <taxon>Poeciliinae</taxon>
        <taxon>Poecilia</taxon>
    </lineage>
</organism>
<feature type="transmembrane region" description="Helical" evidence="10">
    <location>
        <begin position="91"/>
        <end position="110"/>
    </location>
</feature>
<evidence type="ECO:0000256" key="3">
    <source>
        <dbReference type="ARBA" id="ARBA00022692"/>
    </source>
</evidence>
<evidence type="ECO:0000256" key="8">
    <source>
        <dbReference type="ARBA" id="ARBA00023180"/>
    </source>
</evidence>
<reference evidence="12" key="2">
    <citation type="submission" date="2025-09" db="UniProtKB">
        <authorList>
            <consortium name="Ensembl"/>
        </authorList>
    </citation>
    <scope>IDENTIFICATION</scope>
</reference>
<dbReference type="PANTHER" id="PTHR10489">
    <property type="entry name" value="CELL ADHESION MOLECULE"/>
    <property type="match status" value="1"/>
</dbReference>
<keyword evidence="2" id="KW-1003">Cell membrane</keyword>
<feature type="transmembrane region" description="Helical" evidence="10">
    <location>
        <begin position="163"/>
        <end position="181"/>
    </location>
</feature>
<dbReference type="GO" id="GO:0004974">
    <property type="term" value="F:leukotriene receptor activity"/>
    <property type="evidence" value="ECO:0007669"/>
    <property type="project" value="UniProtKB-ARBA"/>
</dbReference>
<evidence type="ECO:0000256" key="9">
    <source>
        <dbReference type="ARBA" id="ARBA00023224"/>
    </source>
</evidence>
<keyword evidence="7" id="KW-0675">Receptor</keyword>
<accession>A0A3B3TXU8</accession>
<dbReference type="PROSITE" id="PS50262">
    <property type="entry name" value="G_PROTEIN_RECEP_F1_2"/>
    <property type="match status" value="1"/>
</dbReference>
<dbReference type="FunFam" id="1.20.1070.10:FF:000109">
    <property type="entry name" value="Leukotriene B4 receptor"/>
    <property type="match status" value="1"/>
</dbReference>
<sequence>MIILLYYTLNDTILDGDKTMDQLNFTVATLNVSFPGHLPHSSWYYNGLVPAVVLSFCFVLGVPGNLVVILLKSKWKEISSRSQSLILMMNLAISDLLSLLTLPLWIYAYLFGWKFDLVPCKLLAYAVYCSIYASLLTVTGLSIQRYLVVVCQRRCQQVKGRTLLFLFWLVASILAIPALVVRNLQIKQQWISCQAQYSSDAQWVTVLLTETVFGFICFILVAFSYVCLQRRVNQSAFFNNPQTTRLLTSIIVSFFVLWAPYHLINVLGVAAICLKNNNLLNFCHETWSIFGAMTFINSCLNPLLYAFTSHKMCSFCRKTEELQQRFRNFQTEISTITETR</sequence>
<protein>
    <recommendedName>
        <fullName evidence="11">G-protein coupled receptors family 1 profile domain-containing protein</fullName>
    </recommendedName>
</protein>
<keyword evidence="8" id="KW-0325">Glycoprotein</keyword>
<feature type="transmembrane region" description="Helical" evidence="10">
    <location>
        <begin position="122"/>
        <end position="143"/>
    </location>
</feature>
<feature type="transmembrane region" description="Helical" evidence="10">
    <location>
        <begin position="246"/>
        <end position="267"/>
    </location>
</feature>
<dbReference type="InterPro" id="IPR017452">
    <property type="entry name" value="GPCR_Rhodpsn_7TM"/>
</dbReference>
<feature type="transmembrane region" description="Helical" evidence="10">
    <location>
        <begin position="48"/>
        <end position="71"/>
    </location>
</feature>
<dbReference type="GeneTree" id="ENSGT00950000182966"/>
<proteinExistence type="predicted"/>
<feature type="domain" description="G-protein coupled receptors family 1 profile" evidence="11">
    <location>
        <begin position="64"/>
        <end position="305"/>
    </location>
</feature>
<evidence type="ECO:0000256" key="7">
    <source>
        <dbReference type="ARBA" id="ARBA00023170"/>
    </source>
</evidence>
<evidence type="ECO:0000313" key="12">
    <source>
        <dbReference type="Ensembl" id="ENSPLAP00000005443.1"/>
    </source>
</evidence>
<dbReference type="AlphaFoldDB" id="A0A3B3TXU8"/>
<evidence type="ECO:0000256" key="6">
    <source>
        <dbReference type="ARBA" id="ARBA00023136"/>
    </source>
</evidence>
<keyword evidence="5" id="KW-0297">G-protein coupled receptor</keyword>
<evidence type="ECO:0000313" key="13">
    <source>
        <dbReference type="Proteomes" id="UP000261500"/>
    </source>
</evidence>
<keyword evidence="9" id="KW-0807">Transducer</keyword>
<evidence type="ECO:0000256" key="10">
    <source>
        <dbReference type="SAM" id="Phobius"/>
    </source>
</evidence>
<keyword evidence="6 10" id="KW-0472">Membrane</keyword>
<dbReference type="GO" id="GO:0006955">
    <property type="term" value="P:immune response"/>
    <property type="evidence" value="ECO:0007669"/>
    <property type="project" value="TreeGrafter"/>
</dbReference>
<dbReference type="InterPro" id="IPR050119">
    <property type="entry name" value="CCR1-9-like"/>
</dbReference>
<dbReference type="Pfam" id="PF00001">
    <property type="entry name" value="7tm_1"/>
    <property type="match status" value="1"/>
</dbReference>
<dbReference type="PANTHER" id="PTHR10489:SF946">
    <property type="entry name" value="LEUKOTRIENE B4 RECEPTOR 1-LIKE"/>
    <property type="match status" value="1"/>
</dbReference>
<dbReference type="Ensembl" id="ENSPLAT00000007936.1">
    <property type="protein sequence ID" value="ENSPLAP00000005443.1"/>
    <property type="gene ID" value="ENSPLAG00000007366.1"/>
</dbReference>
<reference evidence="12" key="1">
    <citation type="submission" date="2025-08" db="UniProtKB">
        <authorList>
            <consortium name="Ensembl"/>
        </authorList>
    </citation>
    <scope>IDENTIFICATION</scope>
</reference>
<dbReference type="STRING" id="48699.ENSPLAP00000005443"/>
<dbReference type="GO" id="GO:0060326">
    <property type="term" value="P:cell chemotaxis"/>
    <property type="evidence" value="ECO:0007669"/>
    <property type="project" value="TreeGrafter"/>
</dbReference>